<dbReference type="InterPro" id="IPR011815">
    <property type="entry name" value="PBP_1c"/>
</dbReference>
<dbReference type="GO" id="GO:0009252">
    <property type="term" value="P:peptidoglycan biosynthetic process"/>
    <property type="evidence" value="ECO:0007669"/>
    <property type="project" value="InterPro"/>
</dbReference>
<keyword evidence="4" id="KW-0121">Carboxypeptidase</keyword>
<keyword evidence="8" id="KW-0378">Hydrolase</keyword>
<dbReference type="InterPro" id="IPR001460">
    <property type="entry name" value="PCN-bd_Tpept"/>
</dbReference>
<evidence type="ECO:0000256" key="6">
    <source>
        <dbReference type="ARBA" id="ARBA00022676"/>
    </source>
</evidence>
<feature type="transmembrane region" description="Helical" evidence="12">
    <location>
        <begin position="12"/>
        <end position="29"/>
    </location>
</feature>
<evidence type="ECO:0000259" key="14">
    <source>
        <dbReference type="Pfam" id="PF00912"/>
    </source>
</evidence>
<dbReference type="Pfam" id="PF00905">
    <property type="entry name" value="Transpeptidase"/>
    <property type="match status" value="1"/>
</dbReference>
<evidence type="ECO:0000256" key="12">
    <source>
        <dbReference type="SAM" id="Phobius"/>
    </source>
</evidence>
<dbReference type="NCBIfam" id="TIGR02073">
    <property type="entry name" value="PBP_1c"/>
    <property type="match status" value="1"/>
</dbReference>
<evidence type="ECO:0000256" key="7">
    <source>
        <dbReference type="ARBA" id="ARBA00022679"/>
    </source>
</evidence>
<feature type="domain" description="Penicillin-binding protein transpeptidase" evidence="13">
    <location>
        <begin position="305"/>
        <end position="585"/>
    </location>
</feature>
<dbReference type="InterPro" id="IPR023346">
    <property type="entry name" value="Lysozyme-like_dom_sf"/>
</dbReference>
<evidence type="ECO:0000256" key="1">
    <source>
        <dbReference type="ARBA" id="ARBA00004752"/>
    </source>
</evidence>
<gene>
    <name evidence="16" type="ORF">A5893_06820</name>
</gene>
<name>A0A179DHU7_9SPHI</name>
<dbReference type="GO" id="GO:0008658">
    <property type="term" value="F:penicillin binding"/>
    <property type="evidence" value="ECO:0007669"/>
    <property type="project" value="InterPro"/>
</dbReference>
<accession>A0A179DHU7</accession>
<protein>
    <recommendedName>
        <fullName evidence="10">peptidoglycan glycosyltransferase</fullName>
        <ecNumber evidence="10">2.4.99.28</ecNumber>
    </recommendedName>
</protein>
<keyword evidence="12" id="KW-0472">Membrane</keyword>
<dbReference type="PANTHER" id="PTHR32282:SF15">
    <property type="entry name" value="PENICILLIN-BINDING PROTEIN 1C"/>
    <property type="match status" value="1"/>
</dbReference>
<dbReference type="InterPro" id="IPR001264">
    <property type="entry name" value="Glyco_trans_51"/>
</dbReference>
<evidence type="ECO:0000256" key="4">
    <source>
        <dbReference type="ARBA" id="ARBA00022645"/>
    </source>
</evidence>
<keyword evidence="12" id="KW-1133">Transmembrane helix</keyword>
<dbReference type="GO" id="GO:0008955">
    <property type="term" value="F:peptidoglycan glycosyltransferase activity"/>
    <property type="evidence" value="ECO:0007669"/>
    <property type="project" value="UniProtKB-EC"/>
</dbReference>
<organism evidence="16 17">
    <name type="scientific">Pedobacter psychrophilus</name>
    <dbReference type="NCBI Taxonomy" id="1826909"/>
    <lineage>
        <taxon>Bacteria</taxon>
        <taxon>Pseudomonadati</taxon>
        <taxon>Bacteroidota</taxon>
        <taxon>Sphingobacteriia</taxon>
        <taxon>Sphingobacteriales</taxon>
        <taxon>Sphingobacteriaceae</taxon>
        <taxon>Pedobacter</taxon>
    </lineage>
</organism>
<dbReference type="Proteomes" id="UP000078459">
    <property type="component" value="Unassembled WGS sequence"/>
</dbReference>
<dbReference type="AlphaFoldDB" id="A0A179DHU7"/>
<comment type="similarity">
    <text evidence="2">In the C-terminal section; belongs to the transpeptidase family.</text>
</comment>
<dbReference type="Gene3D" id="1.10.3810.10">
    <property type="entry name" value="Biosynthetic peptidoglycan transglycosylase-like"/>
    <property type="match status" value="1"/>
</dbReference>
<reference evidence="16 17" key="2">
    <citation type="submission" date="2016-06" db="EMBL/GenBank/DDBJ databases">
        <title>Pedobacter psychrophilus sp. nov., isolated from Antarctic fragmentary rock.</title>
        <authorList>
            <person name="Svec P."/>
        </authorList>
    </citation>
    <scope>NUCLEOTIDE SEQUENCE [LARGE SCALE GENOMIC DNA]</scope>
    <source>
        <strain evidence="16 17">CCM 8644</strain>
    </source>
</reference>
<dbReference type="InterPro" id="IPR036950">
    <property type="entry name" value="PBP_transglycosylase"/>
</dbReference>
<comment type="pathway">
    <text evidence="1">Cell wall biogenesis; peptidoglycan biosynthesis.</text>
</comment>
<dbReference type="STRING" id="1826909.A5893_06820"/>
<comment type="similarity">
    <text evidence="3">In the N-terminal section; belongs to the glycosyltransferase 51 family.</text>
</comment>
<sequence length="796" mass="90415">MQFNKISKKRKIIFLAIFSFLLMWFWFSLPKPLFKSPTSYVIEADNGELLSASIAKDGQWRFPLNDTVPDKFIKCITTFEDKRFFYHPGVDPFSFTRAVIQNIKNKKVVSGGSTLTMQVIRLSRNKKRTFYQKVIEIILAFRLELTFSKKEILSLYAANAPFGSNVVGLDAAAWRYFGRNAKQLSWAETATLAVLPNAPSLVHPGKNREILLSKRNSLLEKLFQEKIIDKNTKDLAELEPIPLEPVSLPTNAPHLLNRFKADFNDKDFKSTRIKTTLKANLQLNVSSILKRYHQQFKANGINNAAALVLDVKTGNTLAYVGNVYEPSDPEMESHVDMIGALRSPGSTLKPLLYASMMTDGFLLPNTLIADVPTQIGGYTPQNYDLGYDGAVPASKALSRSLNIPAVKMLQKYKYERFYSQLKKVGIHSLTNPPDFYGLSIILGGCEVSIWELAGAYASIARSLNHYSQHPNQYDPADYHEPNYIKQKIQKKENLEKSSVADYGSLYYTFIAMQEVMRPGEELLWEQFSSSKKIAWKTGTSFGFRDGWAIGLTPDFVVCVWVGNADGEGRPNLTGIQTAAPILFDIFDLLPEKREFTIPYKNLVKTDVCKISGFRAGEYCKKKTTYMPLTALKTEICPYHQLIHLDHSQKYQVTSACESPELMVHKSWFVLPPSMEYYYKVRNRDYQTLPPISPNCINESDNLRTMELIYPKNNALVYIPLEIDGQRGKVIFNAAHRNQKSKIYWSIDNEYITTTQDFHQIAVSPKAGKHTLTLVDDEGNRLVQIFTVLDKIKKSVK</sequence>
<dbReference type="InterPro" id="IPR050396">
    <property type="entry name" value="Glycosyltr_51/Transpeptidase"/>
</dbReference>
<dbReference type="GO" id="GO:0030288">
    <property type="term" value="C:outer membrane-bounded periplasmic space"/>
    <property type="evidence" value="ECO:0007669"/>
    <property type="project" value="TreeGrafter"/>
</dbReference>
<dbReference type="EC" id="2.4.99.28" evidence="10"/>
<comment type="catalytic activity">
    <reaction evidence="11">
        <text>[GlcNAc-(1-&gt;4)-Mur2Ac(oyl-L-Ala-gamma-D-Glu-L-Lys-D-Ala-D-Ala)](n)-di-trans,octa-cis-undecaprenyl diphosphate + beta-D-GlcNAc-(1-&gt;4)-Mur2Ac(oyl-L-Ala-gamma-D-Glu-L-Lys-D-Ala-D-Ala)-di-trans,octa-cis-undecaprenyl diphosphate = [GlcNAc-(1-&gt;4)-Mur2Ac(oyl-L-Ala-gamma-D-Glu-L-Lys-D-Ala-D-Ala)](n+1)-di-trans,octa-cis-undecaprenyl diphosphate + di-trans,octa-cis-undecaprenyl diphosphate + H(+)</text>
        <dbReference type="Rhea" id="RHEA:23708"/>
        <dbReference type="Rhea" id="RHEA-COMP:9602"/>
        <dbReference type="Rhea" id="RHEA-COMP:9603"/>
        <dbReference type="ChEBI" id="CHEBI:15378"/>
        <dbReference type="ChEBI" id="CHEBI:58405"/>
        <dbReference type="ChEBI" id="CHEBI:60033"/>
        <dbReference type="ChEBI" id="CHEBI:78435"/>
        <dbReference type="EC" id="2.4.99.28"/>
    </reaction>
</comment>
<keyword evidence="5" id="KW-0645">Protease</keyword>
<reference evidence="16 17" key="1">
    <citation type="submission" date="2016-04" db="EMBL/GenBank/DDBJ databases">
        <authorList>
            <person name="Evans L.H."/>
            <person name="Alamgir A."/>
            <person name="Owens N."/>
            <person name="Weber N.D."/>
            <person name="Virtaneva K."/>
            <person name="Barbian K."/>
            <person name="Babar A."/>
            <person name="Rosenke K."/>
        </authorList>
    </citation>
    <scope>NUCLEOTIDE SEQUENCE [LARGE SCALE GENOMIC DNA]</scope>
    <source>
        <strain evidence="16 17">CCM 8644</strain>
    </source>
</reference>
<evidence type="ECO:0000256" key="3">
    <source>
        <dbReference type="ARBA" id="ARBA00007739"/>
    </source>
</evidence>
<evidence type="ECO:0000256" key="8">
    <source>
        <dbReference type="ARBA" id="ARBA00022801"/>
    </source>
</evidence>
<keyword evidence="12" id="KW-0812">Transmembrane</keyword>
<dbReference type="GO" id="GO:0006508">
    <property type="term" value="P:proteolysis"/>
    <property type="evidence" value="ECO:0007669"/>
    <property type="project" value="UniProtKB-KW"/>
</dbReference>
<dbReference type="Gene3D" id="3.40.710.10">
    <property type="entry name" value="DD-peptidase/beta-lactamase superfamily"/>
    <property type="match status" value="1"/>
</dbReference>
<comment type="caution">
    <text evidence="16">The sequence shown here is derived from an EMBL/GenBank/DDBJ whole genome shotgun (WGS) entry which is preliminary data.</text>
</comment>
<dbReference type="EMBL" id="LWHJ01000022">
    <property type="protein sequence ID" value="OAQ40647.1"/>
    <property type="molecule type" value="Genomic_DNA"/>
</dbReference>
<evidence type="ECO:0000259" key="13">
    <source>
        <dbReference type="Pfam" id="PF00905"/>
    </source>
</evidence>
<feature type="domain" description="Glycosyl transferase family 51" evidence="14">
    <location>
        <begin position="65"/>
        <end position="222"/>
    </location>
</feature>
<evidence type="ECO:0000256" key="11">
    <source>
        <dbReference type="ARBA" id="ARBA00049902"/>
    </source>
</evidence>
<feature type="domain" description="Penicillin-binding C-terminal" evidence="15">
    <location>
        <begin position="703"/>
        <end position="780"/>
    </location>
</feature>
<dbReference type="Pfam" id="PF06832">
    <property type="entry name" value="BiPBP_C"/>
    <property type="match status" value="1"/>
</dbReference>
<evidence type="ECO:0000313" key="17">
    <source>
        <dbReference type="Proteomes" id="UP000078459"/>
    </source>
</evidence>
<keyword evidence="9" id="KW-0511">Multifunctional enzyme</keyword>
<dbReference type="InterPro" id="IPR009647">
    <property type="entry name" value="PBP_C"/>
</dbReference>
<keyword evidence="17" id="KW-1185">Reference proteome</keyword>
<evidence type="ECO:0000259" key="15">
    <source>
        <dbReference type="Pfam" id="PF06832"/>
    </source>
</evidence>
<dbReference type="PANTHER" id="PTHR32282">
    <property type="entry name" value="BINDING PROTEIN TRANSPEPTIDASE, PUTATIVE-RELATED"/>
    <property type="match status" value="1"/>
</dbReference>
<evidence type="ECO:0000313" key="16">
    <source>
        <dbReference type="EMBL" id="OAQ40647.1"/>
    </source>
</evidence>
<evidence type="ECO:0000256" key="5">
    <source>
        <dbReference type="ARBA" id="ARBA00022670"/>
    </source>
</evidence>
<keyword evidence="6" id="KW-0328">Glycosyltransferase</keyword>
<dbReference type="SUPFAM" id="SSF56601">
    <property type="entry name" value="beta-lactamase/transpeptidase-like"/>
    <property type="match status" value="1"/>
</dbReference>
<evidence type="ECO:0000256" key="9">
    <source>
        <dbReference type="ARBA" id="ARBA00023268"/>
    </source>
</evidence>
<dbReference type="OrthoDB" id="9766909at2"/>
<evidence type="ECO:0000256" key="10">
    <source>
        <dbReference type="ARBA" id="ARBA00044770"/>
    </source>
</evidence>
<proteinExistence type="inferred from homology"/>
<keyword evidence="7" id="KW-0808">Transferase</keyword>
<dbReference type="SUPFAM" id="SSF53955">
    <property type="entry name" value="Lysozyme-like"/>
    <property type="match status" value="1"/>
</dbReference>
<dbReference type="InterPro" id="IPR012338">
    <property type="entry name" value="Beta-lactam/transpept-like"/>
</dbReference>
<dbReference type="Pfam" id="PF00912">
    <property type="entry name" value="Transgly"/>
    <property type="match status" value="1"/>
</dbReference>
<evidence type="ECO:0000256" key="2">
    <source>
        <dbReference type="ARBA" id="ARBA00007090"/>
    </source>
</evidence>
<dbReference type="GO" id="GO:0004180">
    <property type="term" value="F:carboxypeptidase activity"/>
    <property type="evidence" value="ECO:0007669"/>
    <property type="project" value="UniProtKB-KW"/>
</dbReference>